<dbReference type="InterPro" id="IPR035810">
    <property type="entry name" value="PEBP_euk"/>
</dbReference>
<evidence type="ECO:0000313" key="3">
    <source>
        <dbReference type="Proteomes" id="UP001152759"/>
    </source>
</evidence>
<organism evidence="2 3">
    <name type="scientific">Bemisia tabaci</name>
    <name type="common">Sweetpotato whitefly</name>
    <name type="synonym">Aleurodes tabaci</name>
    <dbReference type="NCBI Taxonomy" id="7038"/>
    <lineage>
        <taxon>Eukaryota</taxon>
        <taxon>Metazoa</taxon>
        <taxon>Ecdysozoa</taxon>
        <taxon>Arthropoda</taxon>
        <taxon>Hexapoda</taxon>
        <taxon>Insecta</taxon>
        <taxon>Pterygota</taxon>
        <taxon>Neoptera</taxon>
        <taxon>Paraneoptera</taxon>
        <taxon>Hemiptera</taxon>
        <taxon>Sternorrhyncha</taxon>
        <taxon>Aleyrodoidea</taxon>
        <taxon>Aleyrodidae</taxon>
        <taxon>Aleyrodinae</taxon>
        <taxon>Bemisia</taxon>
    </lineage>
</organism>
<dbReference type="CDD" id="cd00866">
    <property type="entry name" value="PEBP_euk"/>
    <property type="match status" value="1"/>
</dbReference>
<keyword evidence="3" id="KW-1185">Reference proteome</keyword>
<sequence>MMDKPQITGYNVNNIQMVGHCTVYHFLTVTVEQSVIKFLHRRDYTRKKILPIFSILLATMIWSQLPRQSRAKKDWDLTTMDPNVTLGWGPKEVYPFSIDYALKQCKIVPMIIDKSPKHLLEVLYEDETIVDLGVYLRPDDMLFEPKMITWPDGGEYYYTLIIADADFPARVDYSDSQYLLFMVVNAHNGTWKEEDVIVPYIGPEPDLDSGLHRVLHVLYRQPKKLQFDEPRLDENRNNSRRQNFVVRKFTKKYNLGQPHAINFFFVENWDFVDTEPSDLALSGLQAMENSMDLFDEIQMRLENGEEFEDDEEEFK</sequence>
<proteinExistence type="predicted"/>
<keyword evidence="1" id="KW-1133">Transmembrane helix</keyword>
<dbReference type="Proteomes" id="UP001152759">
    <property type="component" value="Chromosome 3"/>
</dbReference>
<dbReference type="PANTHER" id="PTHR11362:SF82">
    <property type="entry name" value="PHOSPHATIDYLETHANOLAMINE-BINDING PROTEIN 4"/>
    <property type="match status" value="1"/>
</dbReference>
<accession>A0A9P0A6A8</accession>
<dbReference type="EMBL" id="OU963864">
    <property type="protein sequence ID" value="CAH0387400.1"/>
    <property type="molecule type" value="Genomic_DNA"/>
</dbReference>
<keyword evidence="1" id="KW-0472">Membrane</keyword>
<dbReference type="InterPro" id="IPR036610">
    <property type="entry name" value="PEBP-like_sf"/>
</dbReference>
<reference evidence="2" key="1">
    <citation type="submission" date="2021-12" db="EMBL/GenBank/DDBJ databases">
        <authorList>
            <person name="King R."/>
        </authorList>
    </citation>
    <scope>NUCLEOTIDE SEQUENCE</scope>
</reference>
<dbReference type="PANTHER" id="PTHR11362">
    <property type="entry name" value="PHOSPHATIDYLETHANOLAMINE-BINDING PROTEIN"/>
    <property type="match status" value="1"/>
</dbReference>
<evidence type="ECO:0000313" key="2">
    <source>
        <dbReference type="EMBL" id="CAH0387400.1"/>
    </source>
</evidence>
<evidence type="ECO:0008006" key="4">
    <source>
        <dbReference type="Google" id="ProtNLM"/>
    </source>
</evidence>
<dbReference type="Gene3D" id="3.90.280.10">
    <property type="entry name" value="PEBP-like"/>
    <property type="match status" value="1"/>
</dbReference>
<name>A0A9P0A6A8_BEMTA</name>
<feature type="transmembrane region" description="Helical" evidence="1">
    <location>
        <begin position="49"/>
        <end position="65"/>
    </location>
</feature>
<protein>
    <recommendedName>
        <fullName evidence="4">Phosphatidylethanolamine-binding protein</fullName>
    </recommendedName>
</protein>
<dbReference type="AlphaFoldDB" id="A0A9P0A6A8"/>
<dbReference type="SUPFAM" id="SSF49777">
    <property type="entry name" value="PEBP-like"/>
    <property type="match status" value="1"/>
</dbReference>
<gene>
    <name evidence="2" type="ORF">BEMITA_LOCUS6422</name>
</gene>
<keyword evidence="1" id="KW-0812">Transmembrane</keyword>
<evidence type="ECO:0000256" key="1">
    <source>
        <dbReference type="SAM" id="Phobius"/>
    </source>
</evidence>